<dbReference type="EMBL" id="QDEB01013794">
    <property type="protein sequence ID" value="RZC41818.1"/>
    <property type="molecule type" value="Genomic_DNA"/>
</dbReference>
<dbReference type="PANTHER" id="PTHR47326:SF1">
    <property type="entry name" value="HTH PSQ-TYPE DOMAIN-CONTAINING PROTEIN"/>
    <property type="match status" value="1"/>
</dbReference>
<evidence type="ECO:0000259" key="1">
    <source>
        <dbReference type="Pfam" id="PF16087"/>
    </source>
</evidence>
<feature type="domain" description="DUF4817" evidence="1">
    <location>
        <begin position="5"/>
        <end position="48"/>
    </location>
</feature>
<protein>
    <recommendedName>
        <fullName evidence="1">DUF4817 domain-containing protein</fullName>
    </recommendedName>
</protein>
<name>A0A482WBR6_ASBVE</name>
<proteinExistence type="predicted"/>
<feature type="non-terminal residue" evidence="2">
    <location>
        <position position="155"/>
    </location>
</feature>
<reference evidence="2 3" key="1">
    <citation type="submission" date="2017-03" db="EMBL/GenBank/DDBJ databases">
        <title>Genome of the blue death feigning beetle - Asbolus verrucosus.</title>
        <authorList>
            <person name="Rider S.D."/>
        </authorList>
    </citation>
    <scope>NUCLEOTIDE SEQUENCE [LARGE SCALE GENOMIC DNA]</scope>
    <source>
        <strain evidence="2">Butters</strain>
        <tissue evidence="2">Head and leg muscle</tissue>
    </source>
</reference>
<dbReference type="OrthoDB" id="6753189at2759"/>
<accession>A0A482WBR6</accession>
<dbReference type="PANTHER" id="PTHR47326">
    <property type="entry name" value="TRANSPOSABLE ELEMENT TC3 TRANSPOSASE-LIKE PROTEIN"/>
    <property type="match status" value="1"/>
</dbReference>
<dbReference type="Pfam" id="PF16087">
    <property type="entry name" value="DUF4817"/>
    <property type="match status" value="1"/>
</dbReference>
<evidence type="ECO:0000313" key="3">
    <source>
        <dbReference type="Proteomes" id="UP000292052"/>
    </source>
</evidence>
<comment type="caution">
    <text evidence="2">The sequence shown here is derived from an EMBL/GenBank/DDBJ whole genome shotgun (WGS) entry which is preliminary data.</text>
</comment>
<dbReference type="AlphaFoldDB" id="A0A482WBR6"/>
<sequence length="155" mass="18579">DIHLIYGESRGNARKAVRRYQGRFPDRRLPSVKMFLNIHRRLRETGKLLPDRRERGSQRPDRILNTEEVVLDAVYENPSICIRRLSGKFDVSPWTIWRTLHEQLLYPYHVQRVQALRPTDFVPRRAFCEWWAWACSMKLFKSSISKALDRTEWPT</sequence>
<dbReference type="InterPro" id="IPR032135">
    <property type="entry name" value="DUF4817"/>
</dbReference>
<gene>
    <name evidence="2" type="ORF">BDFB_014684</name>
</gene>
<keyword evidence="3" id="KW-1185">Reference proteome</keyword>
<feature type="non-terminal residue" evidence="2">
    <location>
        <position position="1"/>
    </location>
</feature>
<organism evidence="2 3">
    <name type="scientific">Asbolus verrucosus</name>
    <name type="common">Desert ironclad beetle</name>
    <dbReference type="NCBI Taxonomy" id="1661398"/>
    <lineage>
        <taxon>Eukaryota</taxon>
        <taxon>Metazoa</taxon>
        <taxon>Ecdysozoa</taxon>
        <taxon>Arthropoda</taxon>
        <taxon>Hexapoda</taxon>
        <taxon>Insecta</taxon>
        <taxon>Pterygota</taxon>
        <taxon>Neoptera</taxon>
        <taxon>Endopterygota</taxon>
        <taxon>Coleoptera</taxon>
        <taxon>Polyphaga</taxon>
        <taxon>Cucujiformia</taxon>
        <taxon>Tenebrionidae</taxon>
        <taxon>Pimeliinae</taxon>
        <taxon>Asbolus</taxon>
    </lineage>
</organism>
<dbReference type="Proteomes" id="UP000292052">
    <property type="component" value="Unassembled WGS sequence"/>
</dbReference>
<evidence type="ECO:0000313" key="2">
    <source>
        <dbReference type="EMBL" id="RZC41818.1"/>
    </source>
</evidence>